<dbReference type="InterPro" id="IPR053957">
    <property type="entry name" value="DUF2089_Zn_ribbon"/>
</dbReference>
<dbReference type="InterPro" id="IPR018658">
    <property type="entry name" value="DUF2089"/>
</dbReference>
<dbReference type="OrthoDB" id="9797643at2"/>
<evidence type="ECO:0000259" key="1">
    <source>
        <dbReference type="Pfam" id="PF09862"/>
    </source>
</evidence>
<feature type="domain" description="DUF2089" evidence="2">
    <location>
        <begin position="8"/>
        <end position="39"/>
    </location>
</feature>
<dbReference type="AlphaFoldDB" id="A0A162N1Y9"/>
<dbReference type="Proteomes" id="UP000075737">
    <property type="component" value="Unassembled WGS sequence"/>
</dbReference>
<keyword evidence="4" id="KW-1185">Reference proteome</keyword>
<sequence>MREVIGKCPVCNEGLVITKLSCPNCHTQIEGKFTLCKFCYLTQDQKNFLEAFVKCRGNLKELEKELNISYPTIKSRLENLRSALGFREETDFADENYIDSREVLEKLSKGEISVEEAKKLLRKIKQ</sequence>
<reference evidence="3 4" key="1">
    <citation type="submission" date="2015-12" db="EMBL/GenBank/DDBJ databases">
        <title>Draft genome of Thermovenabulum gondwanense isolated from a red thermophilic microbial mat colonisisng an outflow channel of a bore well.</title>
        <authorList>
            <person name="Patel B.K."/>
        </authorList>
    </citation>
    <scope>NUCLEOTIDE SEQUENCE [LARGE SCALE GENOMIC DNA]</scope>
    <source>
        <strain evidence="3 4">R270</strain>
    </source>
</reference>
<protein>
    <recommendedName>
        <fullName evidence="5">DUF2089 domain-containing protein</fullName>
    </recommendedName>
</protein>
<evidence type="ECO:0000259" key="2">
    <source>
        <dbReference type="Pfam" id="PF22747"/>
    </source>
</evidence>
<name>A0A162N1Y9_9FIRM</name>
<accession>A0A162N1Y9</accession>
<organism evidence="3 4">
    <name type="scientific">Thermovenabulum gondwanense</name>
    <dbReference type="NCBI Taxonomy" id="520767"/>
    <lineage>
        <taxon>Bacteria</taxon>
        <taxon>Bacillati</taxon>
        <taxon>Bacillota</taxon>
        <taxon>Clostridia</taxon>
        <taxon>Thermosediminibacterales</taxon>
        <taxon>Thermosediminibacteraceae</taxon>
        <taxon>Thermovenabulum</taxon>
    </lineage>
</organism>
<comment type="caution">
    <text evidence="3">The sequence shown here is derived from an EMBL/GenBank/DDBJ whole genome shotgun (WGS) entry which is preliminary data.</text>
</comment>
<evidence type="ECO:0000313" key="3">
    <source>
        <dbReference type="EMBL" id="KYO68686.1"/>
    </source>
</evidence>
<dbReference type="EMBL" id="LOHZ01000015">
    <property type="protein sequence ID" value="KYO68686.1"/>
    <property type="molecule type" value="Genomic_DNA"/>
</dbReference>
<dbReference type="RefSeq" id="WP_068747379.1">
    <property type="nucleotide sequence ID" value="NZ_LOHZ01000015.1"/>
</dbReference>
<gene>
    <name evidence="3" type="ORF">ATZ99_01950</name>
</gene>
<evidence type="ECO:0008006" key="5">
    <source>
        <dbReference type="Google" id="ProtNLM"/>
    </source>
</evidence>
<evidence type="ECO:0000313" key="4">
    <source>
        <dbReference type="Proteomes" id="UP000075737"/>
    </source>
</evidence>
<dbReference type="PATRIC" id="fig|520767.4.peg.204"/>
<dbReference type="SUPFAM" id="SSF48695">
    <property type="entry name" value="Multiheme cytochromes"/>
    <property type="match status" value="1"/>
</dbReference>
<dbReference type="InterPro" id="IPR036280">
    <property type="entry name" value="Multihaem_cyt_sf"/>
</dbReference>
<dbReference type="Pfam" id="PF22747">
    <property type="entry name" value="Zn_ribbon_DUF2089"/>
    <property type="match status" value="1"/>
</dbReference>
<dbReference type="Pfam" id="PF09862">
    <property type="entry name" value="DUF2089"/>
    <property type="match status" value="1"/>
</dbReference>
<dbReference type="STRING" id="520767.ATZ99_01950"/>
<proteinExistence type="predicted"/>
<feature type="domain" description="DUF2089" evidence="1">
    <location>
        <begin position="41"/>
        <end position="86"/>
    </location>
</feature>